<organism evidence="3 4">
    <name type="scientific">Plasmodium ovale wallikeri</name>
    <dbReference type="NCBI Taxonomy" id="864142"/>
    <lineage>
        <taxon>Eukaryota</taxon>
        <taxon>Sar</taxon>
        <taxon>Alveolata</taxon>
        <taxon>Apicomplexa</taxon>
        <taxon>Aconoidasida</taxon>
        <taxon>Haemosporida</taxon>
        <taxon>Plasmodiidae</taxon>
        <taxon>Plasmodium</taxon>
        <taxon>Plasmodium (Plasmodium)</taxon>
    </lineage>
</organism>
<proteinExistence type="predicted"/>
<protein>
    <submittedName>
        <fullName evidence="3">STP1 protein</fullName>
    </submittedName>
</protein>
<gene>
    <name evidence="3" type="ORF">POVWA1_071110</name>
</gene>
<dbReference type="Pfam" id="PF12879">
    <property type="entry name" value="SICA_C"/>
    <property type="match status" value="1"/>
</dbReference>
<reference evidence="4" key="1">
    <citation type="submission" date="2016-05" db="EMBL/GenBank/DDBJ databases">
        <authorList>
            <person name="Naeem Raeece"/>
        </authorList>
    </citation>
    <scope>NUCLEOTIDE SEQUENCE [LARGE SCALE GENOMIC DNA]</scope>
</reference>
<keyword evidence="1" id="KW-1133">Transmembrane helix</keyword>
<evidence type="ECO:0000259" key="2">
    <source>
        <dbReference type="Pfam" id="PF12879"/>
    </source>
</evidence>
<feature type="transmembrane region" description="Helical" evidence="1">
    <location>
        <begin position="196"/>
        <end position="216"/>
    </location>
</feature>
<dbReference type="EMBL" id="FLRD01000774">
    <property type="protein sequence ID" value="SBT55614.1"/>
    <property type="molecule type" value="Genomic_DNA"/>
</dbReference>
<dbReference type="Proteomes" id="UP000078555">
    <property type="component" value="Unassembled WGS sequence"/>
</dbReference>
<dbReference type="InterPro" id="IPR024288">
    <property type="entry name" value="SICA_C"/>
</dbReference>
<keyword evidence="1" id="KW-0472">Membrane</keyword>
<evidence type="ECO:0000256" key="1">
    <source>
        <dbReference type="SAM" id="Phobius"/>
    </source>
</evidence>
<dbReference type="AlphaFoldDB" id="A0A1A9AHE0"/>
<sequence length="560" mass="66165">MSTSRYCRKRLGLSKAPTKTAVPDDVNSDNNIAQINPLDITLVTTTYPEPTPVFQLTPKNSYYDNEAHIKSFLNFPELHLDGQKIPEDIHHSINSKDQNIPKYFPTYVQGEPFIPTLIEPYNIISLQIPQFRSFSDSVSPVSKYTPPRTSYKIPAAFFPPLPPPFTKITSASDTKEIETVLIQPATPDASYFRSPFMIYTLIFLTTVAIITIFYFLSKYTPFGLLFGKKRKKQRLKRHLKTNKLLEEVPQVDTKDIYSINNMAYENKTHYNKDTNSHIIIQKGIINKNISLPKRKKKKGKAIIDIHMEILNECKNDEWELNKNDFLEIYLEQFIIEQNNIYSNSKNSNLITKIISTENAKEPKILLWGKWAEKYTPIWENFKRGNTFKILQYEWKEEENAYFDKIQKQNSYLNENEKNSHIEIKKDIWRRWITKQTKLIELYKEEQWFKSLVEELENVSDEYKKGKIMDDIFVENIKELENKKNSEQLYKLDKHIFQIKVLIQILMMVIEECIKEENPEQTEVLLDNLINKLNKEKRAKIEPENIYEENMNHIQYNEMLE</sequence>
<evidence type="ECO:0000313" key="3">
    <source>
        <dbReference type="EMBL" id="SBT55614.1"/>
    </source>
</evidence>
<keyword evidence="1" id="KW-0812">Transmembrane</keyword>
<keyword evidence="4" id="KW-1185">Reference proteome</keyword>
<accession>A0A1A9AHE0</accession>
<feature type="domain" description="Schizont-infected cell agglutination C-terminal" evidence="2">
    <location>
        <begin position="300"/>
        <end position="334"/>
    </location>
</feature>
<name>A0A1A9AHE0_PLAOA</name>
<evidence type="ECO:0000313" key="4">
    <source>
        <dbReference type="Proteomes" id="UP000078555"/>
    </source>
</evidence>